<dbReference type="CDD" id="cd21740">
    <property type="entry name" value="C2_II_SUZ12"/>
    <property type="match status" value="1"/>
</dbReference>
<dbReference type="Ensembl" id="ENSPNAT00000071658.1">
    <property type="protein sequence ID" value="ENSPNAP00000054983.1"/>
    <property type="gene ID" value="ENSPNAG00000027350.2"/>
</dbReference>
<reference evidence="11" key="3">
    <citation type="submission" date="2025-09" db="UniProtKB">
        <authorList>
            <consortium name="Ensembl"/>
        </authorList>
    </citation>
    <scope>IDENTIFICATION</scope>
</reference>
<organism evidence="11 12">
    <name type="scientific">Pygocentrus nattereri</name>
    <name type="common">Red-bellied piranha</name>
    <dbReference type="NCBI Taxonomy" id="42514"/>
    <lineage>
        <taxon>Eukaryota</taxon>
        <taxon>Metazoa</taxon>
        <taxon>Chordata</taxon>
        <taxon>Craniata</taxon>
        <taxon>Vertebrata</taxon>
        <taxon>Euteleostomi</taxon>
        <taxon>Actinopterygii</taxon>
        <taxon>Neopterygii</taxon>
        <taxon>Teleostei</taxon>
        <taxon>Ostariophysi</taxon>
        <taxon>Characiformes</taxon>
        <taxon>Characoidei</taxon>
        <taxon>Pygocentrus</taxon>
    </lineage>
</organism>
<evidence type="ECO:0000256" key="5">
    <source>
        <dbReference type="ARBA" id="ARBA00022853"/>
    </source>
</evidence>
<dbReference type="PANTHER" id="PTHR22597:SF0">
    <property type="entry name" value="POLYCOMB PROTEIN SUZ12"/>
    <property type="match status" value="1"/>
</dbReference>
<dbReference type="GeneTree" id="ENSGT00390000012364"/>
<feature type="compositionally biased region" description="Low complexity" evidence="8">
    <location>
        <begin position="26"/>
        <end position="38"/>
    </location>
</feature>
<evidence type="ECO:0008006" key="13">
    <source>
        <dbReference type="Google" id="ProtNLM"/>
    </source>
</evidence>
<dbReference type="GO" id="GO:0016586">
    <property type="term" value="C:RSC-type complex"/>
    <property type="evidence" value="ECO:0007669"/>
    <property type="project" value="TreeGrafter"/>
</dbReference>
<evidence type="ECO:0000259" key="10">
    <source>
        <dbReference type="Pfam" id="PF23320"/>
    </source>
</evidence>
<dbReference type="PANTHER" id="PTHR22597">
    <property type="entry name" value="POLYCOMB GROUP PROTEIN"/>
    <property type="match status" value="1"/>
</dbReference>
<dbReference type="Proteomes" id="UP001501920">
    <property type="component" value="Chromosome 30"/>
</dbReference>
<accession>A0AAR2JSI5</accession>
<keyword evidence="3" id="KW-0863">Zinc-finger</keyword>
<dbReference type="PROSITE" id="PS50818">
    <property type="entry name" value="INTEIN_C_TER"/>
    <property type="match status" value="1"/>
</dbReference>
<feature type="region of interest" description="Disordered" evidence="8">
    <location>
        <begin position="295"/>
        <end position="330"/>
    </location>
</feature>
<feature type="compositionally biased region" description="Polar residues" evidence="8">
    <location>
        <begin position="312"/>
        <end position="330"/>
    </location>
</feature>
<dbReference type="CDD" id="cd21551">
    <property type="entry name" value="VEFS-box_SUZ12"/>
    <property type="match status" value="1"/>
</dbReference>
<dbReference type="Pfam" id="PF23320">
    <property type="entry name" value="Zn_SUZ12"/>
    <property type="match status" value="1"/>
</dbReference>
<evidence type="ECO:0000256" key="8">
    <source>
        <dbReference type="SAM" id="MobiDB-lite"/>
    </source>
</evidence>
<dbReference type="Pfam" id="PF09733">
    <property type="entry name" value="VEFS-Box"/>
    <property type="match status" value="1"/>
</dbReference>
<keyword evidence="7" id="KW-0804">Transcription</keyword>
<evidence type="ECO:0000256" key="3">
    <source>
        <dbReference type="ARBA" id="ARBA00022771"/>
    </source>
</evidence>
<evidence type="ECO:0000256" key="7">
    <source>
        <dbReference type="ARBA" id="ARBA00023163"/>
    </source>
</evidence>
<dbReference type="AlphaFoldDB" id="A0AAR2JSI5"/>
<keyword evidence="12" id="KW-1185">Reference proteome</keyword>
<keyword evidence="4" id="KW-0862">Zinc</keyword>
<proteinExistence type="inferred from homology"/>
<dbReference type="GO" id="GO:0008270">
    <property type="term" value="F:zinc ion binding"/>
    <property type="evidence" value="ECO:0007669"/>
    <property type="project" value="UniProtKB-KW"/>
</dbReference>
<keyword evidence="5" id="KW-0156">Chromatin regulator</keyword>
<dbReference type="GO" id="GO:0006325">
    <property type="term" value="P:chromatin organization"/>
    <property type="evidence" value="ECO:0007669"/>
    <property type="project" value="UniProtKB-KW"/>
</dbReference>
<feature type="domain" description="Polycomb protein VEFS-Box" evidence="9">
    <location>
        <begin position="481"/>
        <end position="602"/>
    </location>
</feature>
<dbReference type="InterPro" id="IPR057540">
    <property type="entry name" value="Znf_SUZ12"/>
</dbReference>
<reference evidence="11 12" key="1">
    <citation type="submission" date="2020-10" db="EMBL/GenBank/DDBJ databases">
        <title>Pygocentrus nattereri (red-bellied piranha) genome, fPygNat1, primary haplotype.</title>
        <authorList>
            <person name="Myers G."/>
            <person name="Meyer A."/>
            <person name="Karagic N."/>
            <person name="Pippel M."/>
            <person name="Winkler S."/>
            <person name="Tracey A."/>
            <person name="Wood J."/>
            <person name="Formenti G."/>
            <person name="Howe K."/>
            <person name="Fedrigo O."/>
            <person name="Jarvis E.D."/>
        </authorList>
    </citation>
    <scope>NUCLEOTIDE SEQUENCE [LARGE SCALE GENOMIC DNA]</scope>
</reference>
<evidence type="ECO:0000313" key="11">
    <source>
        <dbReference type="Ensembl" id="ENSPNAP00000054983.1"/>
    </source>
</evidence>
<protein>
    <recommendedName>
        <fullName evidence="13">Intein C-terminal splicing domain-containing protein</fullName>
    </recommendedName>
</protein>
<evidence type="ECO:0000256" key="6">
    <source>
        <dbReference type="ARBA" id="ARBA00023015"/>
    </source>
</evidence>
<dbReference type="InterPro" id="IPR019135">
    <property type="entry name" value="Polycomb_protein_VEFS-Box"/>
</dbReference>
<evidence type="ECO:0000313" key="12">
    <source>
        <dbReference type="Proteomes" id="UP001501920"/>
    </source>
</evidence>
<dbReference type="CDD" id="cd21750">
    <property type="entry name" value="ZnB-Zn_SUZ12"/>
    <property type="match status" value="1"/>
</dbReference>
<dbReference type="GO" id="GO:0035098">
    <property type="term" value="C:ESC/E(Z) complex"/>
    <property type="evidence" value="ECO:0007669"/>
    <property type="project" value="TreeGrafter"/>
</dbReference>
<evidence type="ECO:0000256" key="1">
    <source>
        <dbReference type="ARBA" id="ARBA00007416"/>
    </source>
</evidence>
<keyword evidence="2" id="KW-0479">Metal-binding</keyword>
<keyword evidence="6" id="KW-0805">Transcription regulation</keyword>
<sequence>MAPQKYSAQVMSAASNGKANGSMYPSSTSSSSSSSSSSAVNAVKKPKMEQIQADHELFLQTLKQNISLKICYSVLFSSLFSLSSHLQLTFTGFFHKNDKPCQNSENEQNSVSLEVLLVKVCHKKRKDVSCPIKQVPTGKKQVPLNPDLSQTKPGAFPSLLVSSSEFEPSNSHIVKSYSLLFRVSRPGKRDSNGFINGETDENLDVKDELPSRKKRSASHRDDGDSTETFVAQMTVFDKNRRLQLLDGEYEVSMQQIEDCPVSKKRATWETILDGKRLPPFETFSQGPTLQFTLRWTGDPNDPSTAPVAKPLSTRNSDTSAPESRTPTLRSTPVGKVLGVQTRREQSVCEPRQKLRIFYQFLYNNNTRQQTEARDDLHCPWCTLNCRKLYSLLKHLKLSHSRFIFNYVPHPKGARIDVSINECYDGSYVGNPQDIHSQPGFAFSRNGPVKRTAVTHILVCRPKRTKPSLSEFLESEDGEPEQQRTYVSGHNRLYFHSDSCMPLRPQEMDVDSEDERDPEWLREKTTTQIEEFTDVNEGEKEVMKLWNLHVMKHGFIADNQMNQAIMLFVENCGPHVARRNLWRNFLLHLVSMHDFNLVTTATIDRAMTRLREIQAELPEVEEGQEGVEAACNGHAVSSGFTLHGKRTKSAVSD</sequence>
<feature type="region of interest" description="Disordered" evidence="8">
    <location>
        <begin position="16"/>
        <end position="41"/>
    </location>
</feature>
<evidence type="ECO:0000256" key="2">
    <source>
        <dbReference type="ARBA" id="ARBA00022723"/>
    </source>
</evidence>
<feature type="region of interest" description="Disordered" evidence="8">
    <location>
        <begin position="190"/>
        <end position="226"/>
    </location>
</feature>
<evidence type="ECO:0000259" key="9">
    <source>
        <dbReference type="Pfam" id="PF09733"/>
    </source>
</evidence>
<feature type="domain" description="Polycomb protein SUZ12-like zinc finger" evidence="10">
    <location>
        <begin position="355"/>
        <end position="422"/>
    </location>
</feature>
<reference evidence="11" key="2">
    <citation type="submission" date="2025-08" db="UniProtKB">
        <authorList>
            <consortium name="Ensembl"/>
        </authorList>
    </citation>
    <scope>IDENTIFICATION</scope>
</reference>
<feature type="compositionally biased region" description="Polar residues" evidence="8">
    <location>
        <begin position="16"/>
        <end position="25"/>
    </location>
</feature>
<dbReference type="InterPro" id="IPR030934">
    <property type="entry name" value="Intein_C"/>
</dbReference>
<dbReference type="GO" id="GO:0031490">
    <property type="term" value="F:chromatin DNA binding"/>
    <property type="evidence" value="ECO:0007669"/>
    <property type="project" value="TreeGrafter"/>
</dbReference>
<evidence type="ECO:0000256" key="4">
    <source>
        <dbReference type="ARBA" id="ARBA00022833"/>
    </source>
</evidence>
<comment type="similarity">
    <text evidence="1">Belongs to the VEFS (VRN2-EMF2-FIS2-SU(Z)12) family.</text>
</comment>
<name>A0AAR2JSI5_PYGNA</name>